<protein>
    <recommendedName>
        <fullName evidence="3">Zn(2)-C6 fungal-type domain-containing protein</fullName>
    </recommendedName>
</protein>
<keyword evidence="5" id="KW-1185">Reference proteome</keyword>
<dbReference type="Gene3D" id="4.10.240.10">
    <property type="entry name" value="Zn(2)-C6 fungal-type DNA-binding domain"/>
    <property type="match status" value="1"/>
</dbReference>
<dbReference type="SUPFAM" id="SSF57701">
    <property type="entry name" value="Zn2/Cys6 DNA-binding domain"/>
    <property type="match status" value="1"/>
</dbReference>
<evidence type="ECO:0000256" key="2">
    <source>
        <dbReference type="SAM" id="MobiDB-lite"/>
    </source>
</evidence>
<dbReference type="InterPro" id="IPR036864">
    <property type="entry name" value="Zn2-C6_fun-type_DNA-bd_sf"/>
</dbReference>
<name>A0A136J3F5_9PEZI</name>
<dbReference type="InterPro" id="IPR050797">
    <property type="entry name" value="Carb_Metab_Trans_Reg"/>
</dbReference>
<dbReference type="Proteomes" id="UP000070501">
    <property type="component" value="Unassembled WGS sequence"/>
</dbReference>
<dbReference type="CDD" id="cd00067">
    <property type="entry name" value="GAL4"/>
    <property type="match status" value="1"/>
</dbReference>
<feature type="region of interest" description="Disordered" evidence="2">
    <location>
        <begin position="61"/>
        <end position="87"/>
    </location>
</feature>
<dbReference type="CDD" id="cd12148">
    <property type="entry name" value="fungal_TF_MHR"/>
    <property type="match status" value="1"/>
</dbReference>
<feature type="domain" description="Zn(2)-C6 fungal-type" evidence="3">
    <location>
        <begin position="15"/>
        <end position="45"/>
    </location>
</feature>
<dbReference type="SMART" id="SM00066">
    <property type="entry name" value="GAL4"/>
    <property type="match status" value="1"/>
</dbReference>
<dbReference type="InterPro" id="IPR001138">
    <property type="entry name" value="Zn2Cys6_DnaBD"/>
</dbReference>
<organism evidence="4 5">
    <name type="scientific">Microdochium bolleyi</name>
    <dbReference type="NCBI Taxonomy" id="196109"/>
    <lineage>
        <taxon>Eukaryota</taxon>
        <taxon>Fungi</taxon>
        <taxon>Dikarya</taxon>
        <taxon>Ascomycota</taxon>
        <taxon>Pezizomycotina</taxon>
        <taxon>Sordariomycetes</taxon>
        <taxon>Xylariomycetidae</taxon>
        <taxon>Xylariales</taxon>
        <taxon>Microdochiaceae</taxon>
        <taxon>Microdochium</taxon>
    </lineage>
</organism>
<dbReference type="PROSITE" id="PS50048">
    <property type="entry name" value="ZN2_CY6_FUNGAL_2"/>
    <property type="match status" value="1"/>
</dbReference>
<dbReference type="PROSITE" id="PS00463">
    <property type="entry name" value="ZN2_CY6_FUNGAL_1"/>
    <property type="match status" value="1"/>
</dbReference>
<reference evidence="5" key="1">
    <citation type="submission" date="2016-02" db="EMBL/GenBank/DDBJ databases">
        <title>Draft genome sequence of Microdochium bolleyi, a fungal endophyte of beachgrass.</title>
        <authorList>
            <consortium name="DOE Joint Genome Institute"/>
            <person name="David A.S."/>
            <person name="May G."/>
            <person name="Haridas S."/>
            <person name="Lim J."/>
            <person name="Wang M."/>
            <person name="Labutti K."/>
            <person name="Lipzen A."/>
            <person name="Barry K."/>
            <person name="Grigoriev I.V."/>
        </authorList>
    </citation>
    <scope>NUCLEOTIDE SEQUENCE [LARGE SCALE GENOMIC DNA]</scope>
    <source>
        <strain evidence="5">J235TASD1</strain>
    </source>
</reference>
<dbReference type="GO" id="GO:0008270">
    <property type="term" value="F:zinc ion binding"/>
    <property type="evidence" value="ECO:0007669"/>
    <property type="project" value="InterPro"/>
</dbReference>
<dbReference type="OrthoDB" id="2740448at2759"/>
<dbReference type="AlphaFoldDB" id="A0A136J3F5"/>
<dbReference type="Pfam" id="PF00172">
    <property type="entry name" value="Zn_clus"/>
    <property type="match status" value="1"/>
</dbReference>
<dbReference type="GO" id="GO:0000981">
    <property type="term" value="F:DNA-binding transcription factor activity, RNA polymerase II-specific"/>
    <property type="evidence" value="ECO:0007669"/>
    <property type="project" value="InterPro"/>
</dbReference>
<dbReference type="PANTHER" id="PTHR31668">
    <property type="entry name" value="GLUCOSE TRANSPORT TRANSCRIPTION REGULATOR RGT1-RELATED-RELATED"/>
    <property type="match status" value="1"/>
</dbReference>
<sequence>MDRPSEHAPKRALRACENCRERKVKCNGNRACCQQCAHLNLRCVYKAGGAAARSRANASSRGSVISRLKGNGSHSAQPMPLRSTADRTISNGTNAAASVGSSVELPTGRPSSLALETEFGEAFFRALVQPYDDYIYCVSPVVTAVEMHAAIKTMRDDPLDFQLVHAFGAVTMNLTEPNWTADSRDAATVKRLMDIAMSVRSRISTSGLGGNGVGGGGSLRIMLDERYIMAGIFLEICLMAFRRHDEAFLMLREAISLIQLLQVGKTRSSLQTRSTESRQQRAADAKRERLYWEAFIHERFLAIIEYYPIVLEPLEDSIAVEDETLPVQVREGFQSLIQLFCVIDHEFVSHWRRDVSAATSTRPASATVVTKEWIESKKRELDSLDFMLQPESISSGDRPWQSSLHAVPSADSPASQHMATENWTSLNTLQQADLVITRQWMLTLLWQLALSHCVLPLSSSSGNSDHQYHSQGEAGRTHEDHRIGAGSTTSPYNDHDIYAAIGDRDHRHSGPASASAIVPLSLSFPVRLSQQLRAVITQLGRKYIERHGSGIIQKLFEITTTFADVIVHVPVSGLEAEEREQRLRDFDFLLNFLREFARLDEVQARILGEKAELVRGVELAASSRQ</sequence>
<evidence type="ECO:0000256" key="1">
    <source>
        <dbReference type="ARBA" id="ARBA00023242"/>
    </source>
</evidence>
<dbReference type="EMBL" id="KQ964249">
    <property type="protein sequence ID" value="KXJ91644.1"/>
    <property type="molecule type" value="Genomic_DNA"/>
</dbReference>
<feature type="region of interest" description="Disordered" evidence="2">
    <location>
        <begin position="461"/>
        <end position="489"/>
    </location>
</feature>
<evidence type="ECO:0000259" key="3">
    <source>
        <dbReference type="PROSITE" id="PS50048"/>
    </source>
</evidence>
<evidence type="ECO:0000313" key="5">
    <source>
        <dbReference type="Proteomes" id="UP000070501"/>
    </source>
</evidence>
<accession>A0A136J3F5</accession>
<gene>
    <name evidence="4" type="ORF">Micbo1qcDRAFT_203704</name>
</gene>
<keyword evidence="1" id="KW-0539">Nucleus</keyword>
<dbReference type="PANTHER" id="PTHR31668:SF24">
    <property type="entry name" value="TRANSCRIPTION FACTOR, PUTATIVE-RELATED"/>
    <property type="match status" value="1"/>
</dbReference>
<evidence type="ECO:0000313" key="4">
    <source>
        <dbReference type="EMBL" id="KXJ91644.1"/>
    </source>
</evidence>
<proteinExistence type="predicted"/>
<dbReference type="InParanoid" id="A0A136J3F5"/>